<dbReference type="GeneID" id="33356997"/>
<protein>
    <recommendedName>
        <fullName evidence="9">DNA 5'-3' helicase</fullName>
        <ecNumber evidence="9">5.6.2.3</ecNumber>
    </recommendedName>
</protein>
<evidence type="ECO:0000256" key="1">
    <source>
        <dbReference type="ARBA" id="ARBA00008428"/>
    </source>
</evidence>
<dbReference type="GO" id="GO:0005524">
    <property type="term" value="F:ATP binding"/>
    <property type="evidence" value="ECO:0007669"/>
    <property type="project" value="UniProtKB-KW"/>
</dbReference>
<organism evidence="12">
    <name type="scientific">Polysiphonia urceolata</name>
    <name type="common">Red alga</name>
    <name type="synonym">Conferva urceolata</name>
    <dbReference type="NCBI Taxonomy" id="173545"/>
    <lineage>
        <taxon>Eukaryota</taxon>
        <taxon>Rhodophyta</taxon>
        <taxon>Florideophyceae</taxon>
        <taxon>Rhodymeniophycidae</taxon>
        <taxon>Ceramiales</taxon>
        <taxon>Rhodomelaceae</taxon>
        <taxon>Polysiphonioideae</taxon>
        <taxon>Polysiphonia</taxon>
    </lineage>
</organism>
<dbReference type="Gene3D" id="3.40.50.300">
    <property type="entry name" value="P-loop containing nucleotide triphosphate hydrolases"/>
    <property type="match status" value="2"/>
</dbReference>
<evidence type="ECO:0000313" key="12">
    <source>
        <dbReference type="EMBL" id="ARW63601.1"/>
    </source>
</evidence>
<evidence type="ECO:0000256" key="8">
    <source>
        <dbReference type="ARBA" id="ARBA00023235"/>
    </source>
</evidence>
<keyword evidence="5 12" id="KW-0347">Helicase</keyword>
<dbReference type="EC" id="5.6.2.3" evidence="9"/>
<evidence type="ECO:0000256" key="9">
    <source>
        <dbReference type="ARBA" id="ARBA00044969"/>
    </source>
</evidence>
<dbReference type="SUPFAM" id="SSF48024">
    <property type="entry name" value="N-terminal domain of DnaB helicase"/>
    <property type="match status" value="1"/>
</dbReference>
<keyword evidence="7" id="KW-0238">DNA-binding</keyword>
<keyword evidence="6" id="KW-0067">ATP-binding</keyword>
<dbReference type="GO" id="GO:0016787">
    <property type="term" value="F:hydrolase activity"/>
    <property type="evidence" value="ECO:0007669"/>
    <property type="project" value="UniProtKB-KW"/>
</dbReference>
<keyword evidence="12" id="KW-0934">Plastid</keyword>
<evidence type="ECO:0000256" key="2">
    <source>
        <dbReference type="ARBA" id="ARBA00022705"/>
    </source>
</evidence>
<dbReference type="InterPro" id="IPR016136">
    <property type="entry name" value="DNA_helicase_N/primase_C"/>
</dbReference>
<dbReference type="AlphaFoldDB" id="A0A1Z1MCU7"/>
<dbReference type="SUPFAM" id="SSF52540">
    <property type="entry name" value="P-loop containing nucleoside triphosphate hydrolases"/>
    <property type="match status" value="1"/>
</dbReference>
<keyword evidence="4" id="KW-0378">Hydrolase</keyword>
<evidence type="ECO:0000256" key="10">
    <source>
        <dbReference type="ARBA" id="ARBA00048954"/>
    </source>
</evidence>
<dbReference type="GO" id="GO:0006260">
    <property type="term" value="P:DNA replication"/>
    <property type="evidence" value="ECO:0007669"/>
    <property type="project" value="UniProtKB-KW"/>
</dbReference>
<name>A0A1Z1MCU7_POLUR</name>
<proteinExistence type="inferred from homology"/>
<dbReference type="Gene3D" id="1.10.860.10">
    <property type="entry name" value="DNAb Helicase, Chain A"/>
    <property type="match status" value="1"/>
</dbReference>
<gene>
    <name evidence="12" type="primary">dnaB</name>
</gene>
<keyword evidence="2" id="KW-0235">DNA replication</keyword>
<evidence type="ECO:0000256" key="4">
    <source>
        <dbReference type="ARBA" id="ARBA00022801"/>
    </source>
</evidence>
<dbReference type="InterPro" id="IPR027417">
    <property type="entry name" value="P-loop_NTPase"/>
</dbReference>
<dbReference type="RefSeq" id="YP_009395039.1">
    <property type="nucleotide sequence ID" value="NC_035275.1"/>
</dbReference>
<comment type="catalytic activity">
    <reaction evidence="10">
        <text>ATP + H2O = ADP + phosphate + H(+)</text>
        <dbReference type="Rhea" id="RHEA:13065"/>
        <dbReference type="ChEBI" id="CHEBI:15377"/>
        <dbReference type="ChEBI" id="CHEBI:15378"/>
        <dbReference type="ChEBI" id="CHEBI:30616"/>
        <dbReference type="ChEBI" id="CHEBI:43474"/>
        <dbReference type="ChEBI" id="CHEBI:456216"/>
        <dbReference type="EC" id="5.6.2.3"/>
    </reaction>
</comment>
<dbReference type="GO" id="GO:0005829">
    <property type="term" value="C:cytosol"/>
    <property type="evidence" value="ECO:0007669"/>
    <property type="project" value="TreeGrafter"/>
</dbReference>
<dbReference type="PANTHER" id="PTHR30153">
    <property type="entry name" value="REPLICATIVE DNA HELICASE DNAB"/>
    <property type="match status" value="1"/>
</dbReference>
<dbReference type="PANTHER" id="PTHR30153:SF2">
    <property type="entry name" value="REPLICATIVE DNA HELICASE"/>
    <property type="match status" value="1"/>
</dbReference>
<evidence type="ECO:0000256" key="5">
    <source>
        <dbReference type="ARBA" id="ARBA00022806"/>
    </source>
</evidence>
<evidence type="ECO:0000256" key="7">
    <source>
        <dbReference type="ARBA" id="ARBA00023125"/>
    </source>
</evidence>
<dbReference type="GO" id="GO:0003677">
    <property type="term" value="F:DNA binding"/>
    <property type="evidence" value="ECO:0007669"/>
    <property type="project" value="UniProtKB-KW"/>
</dbReference>
<dbReference type="Pfam" id="PF00772">
    <property type="entry name" value="DnaB"/>
    <property type="match status" value="1"/>
</dbReference>
<dbReference type="GO" id="GO:0043139">
    <property type="term" value="F:5'-3' DNA helicase activity"/>
    <property type="evidence" value="ECO:0007669"/>
    <property type="project" value="UniProtKB-EC"/>
</dbReference>
<sequence length="616" mass="71833">MNKLYKHKFLPQNYIAEETLIGIILIYPNILNTIKNIIDAEYFFLERNKILYLNLINTTDTCEQNIIKLIYTLESQKLLYHVGGIKKITQMMKQGQIFICSYKVYNYIEHLIKLLQNSYLRRLIIQFGYNLIKTGNIDSIDNKQIYKKTTSYISYIEKQINRNSTKQILNIKDLVSQKLIKIKHQTTYSNKQATNVNIKSGFTILDQIIYGLPTSNLIIIAGRPSIGKTSLAINIAYNTFFNQKINLLIFSLEMTSDEIFNKFLCIGSQININTETIKNLDTEQWSKINKICSKLLLNNIYINDHSNIDIQNIENTAKSVKKKQGIDLLIIDYLQLIEFSKEKDKKYNRSQELGYITRKLKLLAQSINSPIIVVSQLNRNIENRNDKEPILSDLKESGCVGTKNNINIFSQSKNDTNISNIQKQNKNILSHQVYNTKKQNIYKRSIKQIKNLNRIGYLSIFQQYVFQYFTTTTNNILTHNHKYMSQTIWVKSNQISRLTTLNYIMISKYSIIRKSYLNIIVFNKYMKSYDVNQNNYFNLICSNTVLHNSIEQDADIIMILHQKEIMENNLKISGSKIIDLKISKNRNGNTGSCKLVFIPKYSIFKSSNSKLKELYN</sequence>
<dbReference type="InterPro" id="IPR007693">
    <property type="entry name" value="DNA_helicase_DnaB-like_N"/>
</dbReference>
<comment type="similarity">
    <text evidence="1">Belongs to the helicase family. DnaB subfamily.</text>
</comment>
<keyword evidence="3" id="KW-0547">Nucleotide-binding</keyword>
<evidence type="ECO:0000259" key="11">
    <source>
        <dbReference type="PROSITE" id="PS51199"/>
    </source>
</evidence>
<keyword evidence="8" id="KW-0413">Isomerase</keyword>
<evidence type="ECO:0000256" key="3">
    <source>
        <dbReference type="ARBA" id="ARBA00022741"/>
    </source>
</evidence>
<dbReference type="Pfam" id="PF03796">
    <property type="entry name" value="DnaB_C"/>
    <property type="match status" value="1"/>
</dbReference>
<geneLocation type="chloroplast" evidence="12"/>
<dbReference type="InterPro" id="IPR036185">
    <property type="entry name" value="DNA_heli_DnaB-like_N_sf"/>
</dbReference>
<evidence type="ECO:0000256" key="6">
    <source>
        <dbReference type="ARBA" id="ARBA00022840"/>
    </source>
</evidence>
<dbReference type="InterPro" id="IPR007694">
    <property type="entry name" value="DNA_helicase_DnaB-like_C"/>
</dbReference>
<dbReference type="PROSITE" id="PS51199">
    <property type="entry name" value="SF4_HELICASE"/>
    <property type="match status" value="1"/>
</dbReference>
<keyword evidence="12" id="KW-0150">Chloroplast</keyword>
<reference evidence="12" key="1">
    <citation type="journal article" date="2017" name="J. Phycol.">
        <title>Analysis of chloroplast genomes and a supermatrix inform reclassification of the Rhodomelaceae (Rhodophyta).</title>
        <authorList>
            <person name="Diaz-Tapia P."/>
            <person name="Maggs C.A."/>
            <person name="West J.A."/>
            <person name="Verbruggen H."/>
        </authorList>
    </citation>
    <scope>NUCLEOTIDE SEQUENCE</scope>
    <source>
        <strain evidence="12">PD550</strain>
    </source>
</reference>
<feature type="domain" description="SF4 helicase" evidence="11">
    <location>
        <begin position="191"/>
        <end position="398"/>
    </location>
</feature>
<dbReference type="EMBL" id="MF101428">
    <property type="protein sequence ID" value="ARW63601.1"/>
    <property type="molecule type" value="Genomic_DNA"/>
</dbReference>
<accession>A0A1Z1MCU7</accession>